<dbReference type="Proteomes" id="UP000314982">
    <property type="component" value="Unassembled WGS sequence"/>
</dbReference>
<dbReference type="SMART" id="SM00237">
    <property type="entry name" value="Calx_beta"/>
    <property type="match status" value="3"/>
</dbReference>
<feature type="region of interest" description="Disordered" evidence="9">
    <location>
        <begin position="2888"/>
        <end position="2920"/>
    </location>
</feature>
<feature type="signal peptide" evidence="11">
    <location>
        <begin position="1"/>
        <end position="26"/>
    </location>
</feature>
<protein>
    <submittedName>
        <fullName evidence="13">Fras1 related extracellular matrix 3</fullName>
    </submittedName>
</protein>
<evidence type="ECO:0000256" key="10">
    <source>
        <dbReference type="SAM" id="Phobius"/>
    </source>
</evidence>
<dbReference type="Ensembl" id="ENSHHUT00000055835.1">
    <property type="protein sequence ID" value="ENSHHUP00000053958.1"/>
    <property type="gene ID" value="ENSHHUG00000032317.1"/>
</dbReference>
<evidence type="ECO:0000256" key="1">
    <source>
        <dbReference type="ARBA" id="ARBA00005529"/>
    </source>
</evidence>
<evidence type="ECO:0000256" key="3">
    <source>
        <dbReference type="ARBA" id="ARBA00022729"/>
    </source>
</evidence>
<dbReference type="GO" id="GO:0046872">
    <property type="term" value="F:metal ion binding"/>
    <property type="evidence" value="ECO:0007669"/>
    <property type="project" value="UniProtKB-KW"/>
</dbReference>
<feature type="repeat" description="CSPG" evidence="8">
    <location>
        <begin position="1477"/>
        <end position="1566"/>
    </location>
</feature>
<keyword evidence="3 11" id="KW-0732">Signal</keyword>
<keyword evidence="10" id="KW-0812">Transmembrane</keyword>
<evidence type="ECO:0000256" key="7">
    <source>
        <dbReference type="ARBA" id="ARBA00023180"/>
    </source>
</evidence>
<feature type="repeat" description="CSPG" evidence="8">
    <location>
        <begin position="772"/>
        <end position="863"/>
    </location>
</feature>
<feature type="transmembrane region" description="Helical" evidence="10">
    <location>
        <begin position="2927"/>
        <end position="2949"/>
    </location>
</feature>
<evidence type="ECO:0000256" key="6">
    <source>
        <dbReference type="ARBA" id="ARBA00022889"/>
    </source>
</evidence>
<dbReference type="InterPro" id="IPR051561">
    <property type="entry name" value="FRAS1_ECM"/>
</dbReference>
<evidence type="ECO:0000256" key="9">
    <source>
        <dbReference type="SAM" id="MobiDB-lite"/>
    </source>
</evidence>
<feature type="repeat" description="CSPG" evidence="8">
    <location>
        <begin position="280"/>
        <end position="376"/>
    </location>
</feature>
<reference evidence="13" key="3">
    <citation type="submission" date="2025-09" db="UniProtKB">
        <authorList>
            <consortium name="Ensembl"/>
        </authorList>
    </citation>
    <scope>IDENTIFICATION</scope>
</reference>
<dbReference type="Pfam" id="PF19309">
    <property type="entry name" value="Frem_N"/>
    <property type="match status" value="1"/>
</dbReference>
<feature type="repeat" description="CSPG" evidence="8">
    <location>
        <begin position="645"/>
        <end position="751"/>
    </location>
</feature>
<feature type="repeat" description="CSPG" evidence="8">
    <location>
        <begin position="508"/>
        <end position="620"/>
    </location>
</feature>
<dbReference type="InterPro" id="IPR045658">
    <property type="entry name" value="FRAS1-rel_N"/>
</dbReference>
<dbReference type="Pfam" id="PF03160">
    <property type="entry name" value="Calx-beta"/>
    <property type="match status" value="4"/>
</dbReference>
<feature type="region of interest" description="Disordered" evidence="9">
    <location>
        <begin position="2955"/>
        <end position="2983"/>
    </location>
</feature>
<keyword evidence="4" id="KW-0677">Repeat</keyword>
<evidence type="ECO:0000256" key="8">
    <source>
        <dbReference type="PROSITE-ProRule" id="PRU01201"/>
    </source>
</evidence>
<feature type="repeat" description="CSPG" evidence="8">
    <location>
        <begin position="1010"/>
        <end position="1112"/>
    </location>
</feature>
<feature type="repeat" description="CSPG" evidence="8">
    <location>
        <begin position="1247"/>
        <end position="1344"/>
    </location>
</feature>
<dbReference type="PROSITE" id="PS51854">
    <property type="entry name" value="CSPG"/>
    <property type="match status" value="12"/>
</dbReference>
<keyword evidence="6" id="KW-0130">Cell adhesion</keyword>
<feature type="domain" description="Calx-beta" evidence="12">
    <location>
        <begin position="1941"/>
        <end position="2048"/>
    </location>
</feature>
<keyword evidence="5" id="KW-0106">Calcium</keyword>
<dbReference type="Gene3D" id="2.60.40.2030">
    <property type="match status" value="3"/>
</dbReference>
<dbReference type="SUPFAM" id="SSF141072">
    <property type="entry name" value="CalX-like"/>
    <property type="match status" value="4"/>
</dbReference>
<reference evidence="13" key="2">
    <citation type="submission" date="2025-08" db="UniProtKB">
        <authorList>
            <consortium name="Ensembl"/>
        </authorList>
    </citation>
    <scope>IDENTIFICATION</scope>
</reference>
<feature type="chain" id="PRO_5021205427" evidence="11">
    <location>
        <begin position="27"/>
        <end position="2983"/>
    </location>
</feature>
<dbReference type="PANTHER" id="PTHR45739">
    <property type="entry name" value="MATRIX PROTEIN, PUTATIVE-RELATED"/>
    <property type="match status" value="1"/>
</dbReference>
<dbReference type="GO" id="GO:0009653">
    <property type="term" value="P:anatomical structure morphogenesis"/>
    <property type="evidence" value="ECO:0007669"/>
    <property type="project" value="TreeGrafter"/>
</dbReference>
<feature type="repeat" description="CSPG" evidence="8">
    <location>
        <begin position="889"/>
        <end position="981"/>
    </location>
</feature>
<feature type="compositionally biased region" description="Polar residues" evidence="9">
    <location>
        <begin position="2974"/>
        <end position="2983"/>
    </location>
</feature>
<dbReference type="PANTHER" id="PTHR45739:SF15">
    <property type="entry name" value="FRAS1-RELATED EXTRACELLULAR MATRIX PROTEIN 3 PRECURSOR"/>
    <property type="match status" value="1"/>
</dbReference>
<organism evidence="13 14">
    <name type="scientific">Hucho hucho</name>
    <name type="common">huchen</name>
    <dbReference type="NCBI Taxonomy" id="62062"/>
    <lineage>
        <taxon>Eukaryota</taxon>
        <taxon>Metazoa</taxon>
        <taxon>Chordata</taxon>
        <taxon>Craniata</taxon>
        <taxon>Vertebrata</taxon>
        <taxon>Euteleostomi</taxon>
        <taxon>Actinopterygii</taxon>
        <taxon>Neopterygii</taxon>
        <taxon>Teleostei</taxon>
        <taxon>Protacanthopterygii</taxon>
        <taxon>Salmoniformes</taxon>
        <taxon>Salmonidae</taxon>
        <taxon>Salmoninae</taxon>
        <taxon>Hucho</taxon>
    </lineage>
</organism>
<feature type="compositionally biased region" description="Basic and acidic residues" evidence="9">
    <location>
        <begin position="2894"/>
        <end position="2906"/>
    </location>
</feature>
<dbReference type="Pfam" id="PF16184">
    <property type="entry name" value="Cadherin_3"/>
    <property type="match status" value="12"/>
</dbReference>
<feature type="domain" description="Calx-beta" evidence="12">
    <location>
        <begin position="1816"/>
        <end position="1927"/>
    </location>
</feature>
<evidence type="ECO:0000256" key="5">
    <source>
        <dbReference type="ARBA" id="ARBA00022837"/>
    </source>
</evidence>
<keyword evidence="14" id="KW-1185">Reference proteome</keyword>
<feature type="repeat" description="CSPG" evidence="8">
    <location>
        <begin position="1365"/>
        <end position="1457"/>
    </location>
</feature>
<dbReference type="GO" id="GO:0007154">
    <property type="term" value="P:cell communication"/>
    <property type="evidence" value="ECO:0007669"/>
    <property type="project" value="InterPro"/>
</dbReference>
<feature type="repeat" description="CSPG" evidence="8">
    <location>
        <begin position="1133"/>
        <end position="1226"/>
    </location>
</feature>
<dbReference type="InterPro" id="IPR039005">
    <property type="entry name" value="CSPG_rpt"/>
</dbReference>
<dbReference type="GO" id="GO:0016020">
    <property type="term" value="C:membrane"/>
    <property type="evidence" value="ECO:0007669"/>
    <property type="project" value="InterPro"/>
</dbReference>
<evidence type="ECO:0000256" key="4">
    <source>
        <dbReference type="ARBA" id="ARBA00022737"/>
    </source>
</evidence>
<sequence length="2983" mass="333091">STGQARLLRCLFVIFTLFFCFSSVDAEPHQFDSAFLYRQRQGHNADSIIVANNGLRVPFGKSVYLDPVNDLVTEVQPGDRCSITVLENDPLAQKPGMLSPKKFPCAFGGDEVKYTHFGSRSPSKDRVKLQLRYDSQTDTVVIPFMLEVEVVFQQLEVLTRNMPLAVDKLNSNSNPIDKKGLDFSFEDGVTQCKVATLVGAGGLPRYGTLLNNSTNGQMMDCGEFLKQGIRYKHTSTTNSPNRDYIPMLVELQDNEGNTIMQEHFQIMVRIREGTENTPPKPSFVAMMMMEIDQFVMTAITSDMLAAEDVESDPDDLIFNITSPLGHQQGYIISTDDQNLPITSFYQRDIKDLKIAYKPPSEDSEVERIFQLEFEIVDTEGAVSDTFAFMIVVKPMNTLAPVATKNTGQLLFEGQSRTLSSSHNLEISDEDNLDNVKITVVDGLKHGELTVLGARRKFFTPDDLDAGIVVYQHDGSDTYSDNIIFRMTDGSNEVEFLFPITIAPTDDEPPIINANTGLVLFKNEIMQISPFILSATDIDSEDSTIKFILESPYSTVGELILRQVEPPSDPSLWKFRETDEMFEQVVTEYFQQDILDGKLFYRHIGPHSTTTVMDQFVFRVQDDNNPPNQSGEHTFTIKIHPVDDLPPELYPGTTLHMTVQEYELTHFKKMFLRYTDLDSDDRDLKYTVTKPPTDTDENNPAPLGDIVLTDSPDSVISEFTQAQVNHHKVAYKPPDQELGITPKVLQFTFIVEDTAGNTVDGLFTIFLQPVDNKPPFITNTGFTCQERSTYIITKKELDATDQDTEYENILFTVTQIPRYGQLQYLGIDMSNSETFVLEDIENGHIAYIHGGEESLSDVIKCDVSDGFHEVPIIIKISINPVDDETPTIMLPAGLLGASIDVLENGATEITSNVIQGRDEDTDDLMLTFIVEEPPRLGEILVSGSRAERFTQQDIINGVVMYAHTSGEIGSFKEHDSFNLTISDMSDEWVVGGNKVQGVRVLVTILPVDSIPPIVSVGEQFVVIEGEKNVITMDHVMTEDMDTDNNDILCTVIVQSTSGYVENISPAPGSEKSRAGTAITAFSFKDVFLGHIYYVQSIHKGVEPVEDRFTFRCSDGINFSDRHFFPIVIIPANDEKPEIFIREFVVMEGMSLVIDTPILNAADADIPGDELEFEIIKNPKHGKIVQQLTTGTVPVVKFSLEQINEASNIIYEHDDSETKEDSFEVRLTDGKHTVEKKILIMVIPVDDETPRMAINDGLEVEIGETKIINNRVMKATDLDSEDKELIYVVRYGPSQGYLQRITKFGHVVGNITLDMNFTQDEVDKNLIQYVHTGQEGVRDLLKFDVTDGINPLIDRYFYINIGSIDMVFPDVINKGVTLKEGGKVTLTTDLLSTTDINSPDEFLSFSITRAPSRGHLECTDLPGVPISTFTQLQLAGNKIYYIHTSDDEMKMDSFEFEVTDGYNPVFRTFRVSITDVDNKKPVLSVHKLLLGEGENKLITPFELTVEDRDTPDNLLRFVVTQVPVHGQLLFNGTQPINTFTKQDLNENLITYKHDGTESNEDSFSFTVTDGTHNDFYVFPDTVYETRKPQMMTIHISTIDNGVPQIVVNKAAPSLRVLHSGHLGFLITSKALKSEDRDSPHKVLKYSVAEAPQHGFIMNTALGNDSIKAFTQADIDEMKICYVLLDGSNATSDIFYFTVEDKGGNKLKPQPFRLNWSWISLEKEYYLVDEDAKFIEVTLRRRGYLGETSFVSITTKDGTAEKDKDFRGKAQKQVQFNPGQTVATWRVKIFTDQEFETSETFEIQLSEPVMAVLEYPDTATVEIVDPGDESTVFILQAEYKIEEDIGELLVPVRRSGDLSQELMVVCYTQQASATGTIPSTVLSYSDYITRPEDHTSVLRFDKDQREKPCRIIIIDDSLYEEEESFNVTLSMPMGGQVGATFPSAKVTILADSDDEPSLYFGELDYIVDESSGYVEVRVWRTGTDLSKTATVTVRSRKSDPVSAEAGLDYVGISRNLDFAPGVTMQTFRVTILDDLGQPELEGPETFDLVLRMPMNAVLGEPSKTTITINDTVTDRELYTLCKEYPSLSYCVGRCRILFNLVRVSQDVEFKEGETEHFVEVQILYDGQREMREAFVVHMKPDEYMVAETQMSKAIVYIEEMDSVADVTFPAVPTVVSLLMYDDTARARDNPHPSTGYPIVCVTACNPKYHDFDKTGSICTAESINDTLTQYRWLVSAPSGSDGVTSPMREVDTNTFFTNTKSITLDSIYFQAGSRVQCAARAFNTNGDAGLELSSPIMVVSKEEGLCQPRIPGTVGAEPFSAKIRYTGPEDPDFPNLIKLTVNMPHMDGMLPVISTRPLSNFELTLSPDGTRVGNHRCSNLLDFNEIQTGHGFITDATKNPEIIGETSPYQYSADMRSTNSLRFYRNLNLEACLWEFNSYYDMSELLTTCGGSIGTDGQVLNLVQSYVTLRVPLYVSYVFHSPVAVGGWQHFDLQSELKLTFVYDTAILWQDGIGSPPEAELQGSMYPTSMRINEEGRLVVNFKTEARFRGQFVMSHPGTTLSSMVMCADLSGLTFSLALVRTEPTYNQPMQQWSFVSDFAVRDYSGTYTVKMIPCSASPNGEFSIPPVCHPREPLTFHMDIRFQQVSDPVAAEFSLNTQMFLLSKRELWLSDGSMGFGESTDTAFSEGSSIYGRVMVDPVQNLGDSFSCSIEKVFLCTGADGYVPKYNPTDKEYGCLADAPSLLYRFKILDKAQPETQATAFGDVLFDATLALDTPGGLPLVRQPGSDGFTLSSSPLFQVAAGREWFIHTIYTVRSRDNANRGIGKRSLEYHHSLSSVADPQPDLHPSSLGRYRRAAPAPDLAQDIGNDNNRGTNIQHIALDRSDRLVVSQRQPWGGRDRAESDRDSPFLERPLLESSGREPVDTSTLPMLVGLAGLILLTCLLAMVVILLVRCKRNNQKKSHGGSGNSREGMMGTGRSSLDSSEV</sequence>
<keyword evidence="10" id="KW-1133">Transmembrane helix</keyword>
<comment type="similarity">
    <text evidence="1">Belongs to the FRAS1 family.</text>
</comment>
<dbReference type="GO" id="GO:0007155">
    <property type="term" value="P:cell adhesion"/>
    <property type="evidence" value="ECO:0007669"/>
    <property type="project" value="UniProtKB-KW"/>
</dbReference>
<reference evidence="14" key="1">
    <citation type="submission" date="2018-06" db="EMBL/GenBank/DDBJ databases">
        <title>Genome assembly of Danube salmon.</title>
        <authorList>
            <person name="Macqueen D.J."/>
            <person name="Gundappa M.K."/>
        </authorList>
    </citation>
    <scope>NUCLEOTIDE SEQUENCE [LARGE SCALE GENOMIC DNA]</scope>
</reference>
<accession>A0A4W5NVS7</accession>
<evidence type="ECO:0000256" key="2">
    <source>
        <dbReference type="ARBA" id="ARBA00022723"/>
    </source>
</evidence>
<proteinExistence type="inferred from homology"/>
<dbReference type="FunFam" id="2.60.40.2030:FF:000011">
    <property type="entry name" value="Fras1-related extracellular matrix protein 2"/>
    <property type="match status" value="1"/>
</dbReference>
<evidence type="ECO:0000256" key="11">
    <source>
        <dbReference type="SAM" id="SignalP"/>
    </source>
</evidence>
<dbReference type="InterPro" id="IPR003644">
    <property type="entry name" value="Calx_beta"/>
</dbReference>
<dbReference type="GeneTree" id="ENSGT00940000162501"/>
<feature type="repeat" description="CSPG" evidence="8">
    <location>
        <begin position="1600"/>
        <end position="1697"/>
    </location>
</feature>
<keyword evidence="10" id="KW-0472">Membrane</keyword>
<feature type="domain" description="Calx-beta" evidence="12">
    <location>
        <begin position="1699"/>
        <end position="1803"/>
    </location>
</feature>
<feature type="repeat" description="CSPG" evidence="8">
    <location>
        <begin position="399"/>
        <end position="487"/>
    </location>
</feature>
<evidence type="ECO:0000259" key="12">
    <source>
        <dbReference type="SMART" id="SM00237"/>
    </source>
</evidence>
<keyword evidence="2" id="KW-0479">Metal-binding</keyword>
<evidence type="ECO:0000313" key="14">
    <source>
        <dbReference type="Proteomes" id="UP000314982"/>
    </source>
</evidence>
<name>A0A4W5NVS7_9TELE</name>
<dbReference type="FunFam" id="2.60.40.2030:FF:000008">
    <property type="entry name" value="FRAS1-related extracellular matrix protein 2"/>
    <property type="match status" value="1"/>
</dbReference>
<keyword evidence="7" id="KW-0325">Glycoprotein</keyword>
<dbReference type="InterPro" id="IPR038081">
    <property type="entry name" value="CalX-like_sf"/>
</dbReference>
<evidence type="ECO:0000313" key="13">
    <source>
        <dbReference type="Ensembl" id="ENSHHUP00000053958.1"/>
    </source>
</evidence>